<keyword evidence="13 16" id="KW-0131">Cell cycle</keyword>
<evidence type="ECO:0000256" key="14">
    <source>
        <dbReference type="ARBA" id="ARBA00023316"/>
    </source>
</evidence>
<dbReference type="Pfam" id="PF01565">
    <property type="entry name" value="FAD_binding_4"/>
    <property type="match status" value="1"/>
</dbReference>
<feature type="domain" description="FAD-binding PCMH-type" evidence="17">
    <location>
        <begin position="43"/>
        <end position="208"/>
    </location>
</feature>
<evidence type="ECO:0000256" key="13">
    <source>
        <dbReference type="ARBA" id="ARBA00023306"/>
    </source>
</evidence>
<comment type="similarity">
    <text evidence="16">Belongs to the MurB family.</text>
</comment>
<accession>A0A1W9S0X8</accession>
<dbReference type="EC" id="1.3.1.98" evidence="16"/>
<dbReference type="PANTHER" id="PTHR21071">
    <property type="entry name" value="UDP-N-ACETYLENOLPYRUVOYLGLUCOSAMINE REDUCTASE"/>
    <property type="match status" value="1"/>
</dbReference>
<gene>
    <name evidence="16" type="primary">murB</name>
    <name evidence="18" type="ORF">B6D57_03405</name>
</gene>
<reference evidence="19" key="1">
    <citation type="submission" date="2017-03" db="EMBL/GenBank/DDBJ databases">
        <title>Novel pathways for hydrocarbon cycling and metabolic interdependencies in hydrothermal sediment communities.</title>
        <authorList>
            <person name="Dombrowski N."/>
            <person name="Seitz K."/>
            <person name="Teske A."/>
            <person name="Baker B."/>
        </authorList>
    </citation>
    <scope>NUCLEOTIDE SEQUENCE [LARGE SCALE GENOMIC DNA]</scope>
</reference>
<keyword evidence="12 16" id="KW-0560">Oxidoreductase</keyword>
<evidence type="ECO:0000256" key="6">
    <source>
        <dbReference type="ARBA" id="ARBA00022618"/>
    </source>
</evidence>
<dbReference type="InterPro" id="IPR036318">
    <property type="entry name" value="FAD-bd_PCMH-like_sf"/>
</dbReference>
<keyword evidence="6 16" id="KW-0132">Cell division</keyword>
<dbReference type="GO" id="GO:0071555">
    <property type="term" value="P:cell wall organization"/>
    <property type="evidence" value="ECO:0007669"/>
    <property type="project" value="UniProtKB-KW"/>
</dbReference>
<dbReference type="GO" id="GO:0071949">
    <property type="term" value="F:FAD binding"/>
    <property type="evidence" value="ECO:0007669"/>
    <property type="project" value="InterPro"/>
</dbReference>
<comment type="cofactor">
    <cofactor evidence="1 16">
        <name>FAD</name>
        <dbReference type="ChEBI" id="CHEBI:57692"/>
    </cofactor>
</comment>
<dbReference type="InterPro" id="IPR016166">
    <property type="entry name" value="FAD-bd_PCMH"/>
</dbReference>
<comment type="caution">
    <text evidence="18">The sequence shown here is derived from an EMBL/GenBank/DDBJ whole genome shotgun (WGS) entry which is preliminary data.</text>
</comment>
<proteinExistence type="inferred from homology"/>
<dbReference type="NCBIfam" id="TIGR00179">
    <property type="entry name" value="murB"/>
    <property type="match status" value="1"/>
</dbReference>
<evidence type="ECO:0000259" key="17">
    <source>
        <dbReference type="PROSITE" id="PS51387"/>
    </source>
</evidence>
<comment type="catalytic activity">
    <reaction evidence="15 16">
        <text>UDP-N-acetyl-alpha-D-muramate + NADP(+) = UDP-N-acetyl-3-O-(1-carboxyvinyl)-alpha-D-glucosamine + NADPH + H(+)</text>
        <dbReference type="Rhea" id="RHEA:12248"/>
        <dbReference type="ChEBI" id="CHEBI:15378"/>
        <dbReference type="ChEBI" id="CHEBI:57783"/>
        <dbReference type="ChEBI" id="CHEBI:58349"/>
        <dbReference type="ChEBI" id="CHEBI:68483"/>
        <dbReference type="ChEBI" id="CHEBI:70757"/>
        <dbReference type="EC" id="1.3.1.98"/>
    </reaction>
</comment>
<evidence type="ECO:0000256" key="2">
    <source>
        <dbReference type="ARBA" id="ARBA00003921"/>
    </source>
</evidence>
<evidence type="ECO:0000256" key="12">
    <source>
        <dbReference type="ARBA" id="ARBA00023002"/>
    </source>
</evidence>
<feature type="active site" evidence="16">
    <location>
        <position position="308"/>
    </location>
</feature>
<evidence type="ECO:0000256" key="11">
    <source>
        <dbReference type="ARBA" id="ARBA00022984"/>
    </source>
</evidence>
<dbReference type="HAMAP" id="MF_00037">
    <property type="entry name" value="MurB"/>
    <property type="match status" value="1"/>
</dbReference>
<evidence type="ECO:0000256" key="5">
    <source>
        <dbReference type="ARBA" id="ARBA00022490"/>
    </source>
</evidence>
<dbReference type="InterPro" id="IPR011601">
    <property type="entry name" value="MurB_C"/>
</dbReference>
<evidence type="ECO:0000256" key="8">
    <source>
        <dbReference type="ARBA" id="ARBA00022827"/>
    </source>
</evidence>
<dbReference type="Gene3D" id="3.30.465.10">
    <property type="match status" value="1"/>
</dbReference>
<dbReference type="NCBIfam" id="NF010480">
    <property type="entry name" value="PRK13905.1"/>
    <property type="match status" value="1"/>
</dbReference>
<dbReference type="SUPFAM" id="SSF56176">
    <property type="entry name" value="FAD-binding/transporter-associated domain-like"/>
    <property type="match status" value="1"/>
</dbReference>
<evidence type="ECO:0000256" key="1">
    <source>
        <dbReference type="ARBA" id="ARBA00001974"/>
    </source>
</evidence>
<dbReference type="InterPro" id="IPR016167">
    <property type="entry name" value="FAD-bd_PCMH_sub1"/>
</dbReference>
<dbReference type="InterPro" id="IPR006094">
    <property type="entry name" value="Oxid_FAD_bind_N"/>
</dbReference>
<keyword evidence="14 16" id="KW-0961">Cell wall biogenesis/degradation</keyword>
<keyword evidence="5 16" id="KW-0963">Cytoplasm</keyword>
<comment type="function">
    <text evidence="2 16">Cell wall formation.</text>
</comment>
<dbReference type="PANTHER" id="PTHR21071:SF4">
    <property type="entry name" value="UDP-N-ACETYLENOLPYRUVOYLGLUCOSAMINE REDUCTASE"/>
    <property type="match status" value="1"/>
</dbReference>
<dbReference type="GO" id="GO:0008360">
    <property type="term" value="P:regulation of cell shape"/>
    <property type="evidence" value="ECO:0007669"/>
    <property type="project" value="UniProtKB-KW"/>
</dbReference>
<evidence type="ECO:0000256" key="4">
    <source>
        <dbReference type="ARBA" id="ARBA00004752"/>
    </source>
</evidence>
<dbReference type="InterPro" id="IPR016169">
    <property type="entry name" value="FAD-bd_PCMH_sub2"/>
</dbReference>
<dbReference type="Gene3D" id="3.90.78.10">
    <property type="entry name" value="UDP-N-acetylenolpyruvoylglucosamine reductase, C-terminal domain"/>
    <property type="match status" value="1"/>
</dbReference>
<evidence type="ECO:0000256" key="9">
    <source>
        <dbReference type="ARBA" id="ARBA00022857"/>
    </source>
</evidence>
<evidence type="ECO:0000313" key="18">
    <source>
        <dbReference type="EMBL" id="OQX90386.1"/>
    </source>
</evidence>
<keyword evidence="7 16" id="KW-0285">Flavoprotein</keyword>
<protein>
    <recommendedName>
        <fullName evidence="16">UDP-N-acetylenolpyruvoylglucosamine reductase</fullName>
        <ecNumber evidence="16">1.3.1.98</ecNumber>
    </recommendedName>
    <alternativeName>
        <fullName evidence="16">UDP-N-acetylmuramate dehydrogenase</fullName>
    </alternativeName>
</protein>
<dbReference type="Gene3D" id="3.30.43.10">
    <property type="entry name" value="Uridine Diphospho-n-acetylenolpyruvylglucosamine Reductase, domain 2"/>
    <property type="match status" value="1"/>
</dbReference>
<dbReference type="PROSITE" id="PS51387">
    <property type="entry name" value="FAD_PCMH"/>
    <property type="match status" value="1"/>
</dbReference>
<dbReference type="AlphaFoldDB" id="A0A1W9S0X8"/>
<evidence type="ECO:0000256" key="10">
    <source>
        <dbReference type="ARBA" id="ARBA00022960"/>
    </source>
</evidence>
<sequence length="315" mass="35079">MEDGEEDLTMAEGGVVIDQKIFDGLGDIEILKKEPMAYHTSFHIGGPAEYLVTPHTVDSLRMLVRRLNDSGIEPFIIGAGTNILVGDKGISDVVVKVYEFKCADRFEEDYCYLCGGDLLTAKVKMLSSRGFKCLQWAYGIPGTVGGAVHMNAGAFGSDISEWLVNVEVVDPSGEVRLIERCDINFGYRRSDVSKCGIVVGASFRFEREDPERLVREIDEYMEIRRQRHPLDYPNAGSIFKNPSKETPAGKLIEEVGLKGSRVGDAMVSKKHANFIVNLGRASAKDVLELIRRIQDEVWHKFDIFLEPEICIAGEL</sequence>
<dbReference type="InterPro" id="IPR036635">
    <property type="entry name" value="MurB_C_sf"/>
</dbReference>
<dbReference type="GO" id="GO:0051301">
    <property type="term" value="P:cell division"/>
    <property type="evidence" value="ECO:0007669"/>
    <property type="project" value="UniProtKB-KW"/>
</dbReference>
<evidence type="ECO:0000313" key="19">
    <source>
        <dbReference type="Proteomes" id="UP000192611"/>
    </source>
</evidence>
<keyword evidence="8 16" id="KW-0274">FAD</keyword>
<comment type="subcellular location">
    <subcellularLocation>
        <location evidence="3 16">Cytoplasm</location>
    </subcellularLocation>
</comment>
<dbReference type="GO" id="GO:0008762">
    <property type="term" value="F:UDP-N-acetylmuramate dehydrogenase activity"/>
    <property type="evidence" value="ECO:0007669"/>
    <property type="project" value="UniProtKB-UniRule"/>
</dbReference>
<name>A0A1W9S0X8_9BACT</name>
<keyword evidence="9 16" id="KW-0521">NADP</keyword>
<keyword evidence="11 16" id="KW-0573">Peptidoglycan synthesis</keyword>
<dbReference type="Proteomes" id="UP000192611">
    <property type="component" value="Unassembled WGS sequence"/>
</dbReference>
<dbReference type="Pfam" id="PF02873">
    <property type="entry name" value="MurB_C"/>
    <property type="match status" value="1"/>
</dbReference>
<dbReference type="GO" id="GO:0009252">
    <property type="term" value="P:peptidoglycan biosynthetic process"/>
    <property type="evidence" value="ECO:0007669"/>
    <property type="project" value="UniProtKB-UniRule"/>
</dbReference>
<organism evidence="18 19">
    <name type="scientific">Candidatus Coatesbacteria bacterium 4484_99</name>
    <dbReference type="NCBI Taxonomy" id="1970774"/>
    <lineage>
        <taxon>Bacteria</taxon>
        <taxon>Candidatus Coatesiibacteriota</taxon>
    </lineage>
</organism>
<feature type="active site" evidence="16">
    <location>
        <position position="188"/>
    </location>
</feature>
<dbReference type="GO" id="GO:0005829">
    <property type="term" value="C:cytosol"/>
    <property type="evidence" value="ECO:0007669"/>
    <property type="project" value="TreeGrafter"/>
</dbReference>
<comment type="pathway">
    <text evidence="4 16">Cell wall biogenesis; peptidoglycan biosynthesis.</text>
</comment>
<evidence type="ECO:0000256" key="7">
    <source>
        <dbReference type="ARBA" id="ARBA00022630"/>
    </source>
</evidence>
<evidence type="ECO:0000256" key="16">
    <source>
        <dbReference type="HAMAP-Rule" id="MF_00037"/>
    </source>
</evidence>
<dbReference type="SUPFAM" id="SSF56194">
    <property type="entry name" value="Uridine diphospho-N-Acetylenolpyruvylglucosamine reductase, MurB, C-terminal domain"/>
    <property type="match status" value="1"/>
</dbReference>
<evidence type="ECO:0000256" key="15">
    <source>
        <dbReference type="ARBA" id="ARBA00048914"/>
    </source>
</evidence>
<dbReference type="UniPathway" id="UPA00219"/>
<dbReference type="InterPro" id="IPR003170">
    <property type="entry name" value="MurB"/>
</dbReference>
<keyword evidence="10 16" id="KW-0133">Cell shape</keyword>
<dbReference type="EMBL" id="NATQ01000060">
    <property type="protein sequence ID" value="OQX90386.1"/>
    <property type="molecule type" value="Genomic_DNA"/>
</dbReference>
<evidence type="ECO:0000256" key="3">
    <source>
        <dbReference type="ARBA" id="ARBA00004496"/>
    </source>
</evidence>
<feature type="active site" description="Proton donor" evidence="16">
    <location>
        <position position="237"/>
    </location>
</feature>